<dbReference type="Gene3D" id="1.20.120.910">
    <property type="entry name" value="DksA, coiled-coil domain"/>
    <property type="match status" value="1"/>
</dbReference>
<dbReference type="InterPro" id="IPR000962">
    <property type="entry name" value="Znf_DskA_TraR"/>
</dbReference>
<dbReference type="AlphaFoldDB" id="A1ZI69"/>
<keyword evidence="2" id="KW-0863">Zinc-finger</keyword>
<comment type="caution">
    <text evidence="6">The sequence shown here is derived from an EMBL/GenBank/DDBJ whole genome shotgun (WGS) entry which is preliminary data.</text>
</comment>
<evidence type="ECO:0000256" key="3">
    <source>
        <dbReference type="ARBA" id="ARBA00022833"/>
    </source>
</evidence>
<dbReference type="PANTHER" id="PTHR33823:SF2">
    <property type="entry name" value="RNA POLYMERASE-BINDING TRANSCRIPTION FACTOR DKSA"/>
    <property type="match status" value="1"/>
</dbReference>
<dbReference type="PANTHER" id="PTHR33823">
    <property type="entry name" value="RNA POLYMERASE-BINDING TRANSCRIPTION FACTOR DKSA-RELATED"/>
    <property type="match status" value="1"/>
</dbReference>
<dbReference type="RefSeq" id="WP_004155477.1">
    <property type="nucleotide sequence ID" value="NZ_AAWS01000009.1"/>
</dbReference>
<evidence type="ECO:0000259" key="5">
    <source>
        <dbReference type="Pfam" id="PF01258"/>
    </source>
</evidence>
<organism evidence="6 7">
    <name type="scientific">Microscilla marina ATCC 23134</name>
    <dbReference type="NCBI Taxonomy" id="313606"/>
    <lineage>
        <taxon>Bacteria</taxon>
        <taxon>Pseudomonadati</taxon>
        <taxon>Bacteroidota</taxon>
        <taxon>Cytophagia</taxon>
        <taxon>Cytophagales</taxon>
        <taxon>Microscillaceae</taxon>
        <taxon>Microscilla</taxon>
    </lineage>
</organism>
<dbReference type="GO" id="GO:0008270">
    <property type="term" value="F:zinc ion binding"/>
    <property type="evidence" value="ECO:0007669"/>
    <property type="project" value="UniProtKB-KW"/>
</dbReference>
<gene>
    <name evidence="6" type="ORF">M23134_05609</name>
</gene>
<evidence type="ECO:0000256" key="2">
    <source>
        <dbReference type="ARBA" id="ARBA00022771"/>
    </source>
</evidence>
<dbReference type="PROSITE" id="PS51128">
    <property type="entry name" value="ZF_DKSA_2"/>
    <property type="match status" value="1"/>
</dbReference>
<sequence length="129" mass="14902">MENKEEKTRYSEEELREFDELIQKKLTEARKELDYIKESLSKRNDEGIDNTIGNSKLLEDGAGTAERENLNQMAARLQKFIQQLERAAIRIKNGTYGVCIDTGKLIQKARLRAVPHTQHSIEAKLSRQK</sequence>
<evidence type="ECO:0000313" key="7">
    <source>
        <dbReference type="Proteomes" id="UP000004095"/>
    </source>
</evidence>
<feature type="zinc finger region" description="dksA C4-type" evidence="4">
    <location>
        <begin position="99"/>
        <end position="123"/>
    </location>
</feature>
<dbReference type="Pfam" id="PF01258">
    <property type="entry name" value="zf-dskA_traR"/>
    <property type="match status" value="1"/>
</dbReference>
<keyword evidence="1" id="KW-0479">Metal-binding</keyword>
<accession>A1ZI69</accession>
<proteinExistence type="predicted"/>
<evidence type="ECO:0000256" key="4">
    <source>
        <dbReference type="PROSITE-ProRule" id="PRU00510"/>
    </source>
</evidence>
<dbReference type="EMBL" id="AAWS01000009">
    <property type="protein sequence ID" value="EAY29737.1"/>
    <property type="molecule type" value="Genomic_DNA"/>
</dbReference>
<evidence type="ECO:0000313" key="6">
    <source>
        <dbReference type="EMBL" id="EAY29737.1"/>
    </source>
</evidence>
<keyword evidence="7" id="KW-1185">Reference proteome</keyword>
<dbReference type="OrthoDB" id="9811543at2"/>
<dbReference type="Proteomes" id="UP000004095">
    <property type="component" value="Unassembled WGS sequence"/>
</dbReference>
<name>A1ZI69_MICM2</name>
<dbReference type="eggNOG" id="COG1734">
    <property type="taxonomic scope" value="Bacteria"/>
</dbReference>
<reference evidence="6 7" key="1">
    <citation type="submission" date="2007-01" db="EMBL/GenBank/DDBJ databases">
        <authorList>
            <person name="Haygood M."/>
            <person name="Podell S."/>
            <person name="Anderson C."/>
            <person name="Hopkinson B."/>
            <person name="Roe K."/>
            <person name="Barbeau K."/>
            <person name="Gaasterland T."/>
            <person name="Ferriera S."/>
            <person name="Johnson J."/>
            <person name="Kravitz S."/>
            <person name="Beeson K."/>
            <person name="Sutton G."/>
            <person name="Rogers Y.-H."/>
            <person name="Friedman R."/>
            <person name="Frazier M."/>
            <person name="Venter J.C."/>
        </authorList>
    </citation>
    <scope>NUCLEOTIDE SEQUENCE [LARGE SCALE GENOMIC DNA]</scope>
    <source>
        <strain evidence="6 7">ATCC 23134</strain>
    </source>
</reference>
<protein>
    <submittedName>
        <fullName evidence="6">Transcriptional regulators, TraR/DksA family</fullName>
    </submittedName>
</protein>
<keyword evidence="3" id="KW-0862">Zinc</keyword>
<evidence type="ECO:0000256" key="1">
    <source>
        <dbReference type="ARBA" id="ARBA00022723"/>
    </source>
</evidence>
<feature type="domain" description="Zinc finger DksA/TraR C4-type" evidence="5">
    <location>
        <begin position="94"/>
        <end position="124"/>
    </location>
</feature>